<dbReference type="InterPro" id="IPR037923">
    <property type="entry name" value="HTH-like"/>
</dbReference>
<gene>
    <name evidence="3" type="ORF">LEA_08614</name>
</gene>
<dbReference type="Pfam" id="PF02311">
    <property type="entry name" value="AraC_binding"/>
    <property type="match status" value="1"/>
</dbReference>
<feature type="domain" description="AraC-type arabinose-binding/dimerisation" evidence="2">
    <location>
        <begin position="24"/>
        <end position="83"/>
    </location>
</feature>
<evidence type="ECO:0000259" key="2">
    <source>
        <dbReference type="Pfam" id="PF02311"/>
    </source>
</evidence>
<dbReference type="GO" id="GO:0003677">
    <property type="term" value="F:DNA binding"/>
    <property type="evidence" value="ECO:0007669"/>
    <property type="project" value="UniProtKB-KW"/>
</dbReference>
<evidence type="ECO:0000313" key="3">
    <source>
        <dbReference type="EMBL" id="EKC68781.1"/>
    </source>
</evidence>
<dbReference type="GO" id="GO:0006355">
    <property type="term" value="P:regulation of DNA-templated transcription"/>
    <property type="evidence" value="ECO:0007669"/>
    <property type="project" value="InterPro"/>
</dbReference>
<name>K1UBB8_9ZZZZ</name>
<evidence type="ECO:0000256" key="1">
    <source>
        <dbReference type="ARBA" id="ARBA00023125"/>
    </source>
</evidence>
<sequence>MYPELREERIHGTKEFPFSCYHLHDMPAFFQIPVHWHPEVEIIYVRSGSLNVIIEGEEYEAAGGSVFFVNPGELHFYGFRNSGRRLSYPVVSTGIYFLSDGRSVGNGVSPSPA</sequence>
<dbReference type="EMBL" id="AJWY01005747">
    <property type="protein sequence ID" value="EKC68781.1"/>
    <property type="molecule type" value="Genomic_DNA"/>
</dbReference>
<dbReference type="SUPFAM" id="SSF51215">
    <property type="entry name" value="Regulatory protein AraC"/>
    <property type="match status" value="1"/>
</dbReference>
<dbReference type="AlphaFoldDB" id="K1UBB8"/>
<keyword evidence="1" id="KW-0238">DNA-binding</keyword>
<organism evidence="3">
    <name type="scientific">human gut metagenome</name>
    <dbReference type="NCBI Taxonomy" id="408170"/>
    <lineage>
        <taxon>unclassified sequences</taxon>
        <taxon>metagenomes</taxon>
        <taxon>organismal metagenomes</taxon>
    </lineage>
</organism>
<dbReference type="Gene3D" id="2.60.120.10">
    <property type="entry name" value="Jelly Rolls"/>
    <property type="match status" value="1"/>
</dbReference>
<accession>K1UBB8</accession>
<dbReference type="InterPro" id="IPR014710">
    <property type="entry name" value="RmlC-like_jellyroll"/>
</dbReference>
<comment type="caution">
    <text evidence="3">The sequence shown here is derived from an EMBL/GenBank/DDBJ whole genome shotgun (WGS) entry which is preliminary data.</text>
</comment>
<proteinExistence type="predicted"/>
<dbReference type="InterPro" id="IPR003313">
    <property type="entry name" value="AraC-bd"/>
</dbReference>
<protein>
    <submittedName>
        <fullName evidence="3">Transcriptional regulator, AraC family</fullName>
    </submittedName>
</protein>
<reference evidence="3" key="1">
    <citation type="journal article" date="2013" name="Environ. Microbiol.">
        <title>Microbiota from the distal guts of lean and obese adolescents exhibit partial functional redundancy besides clear differences in community structure.</title>
        <authorList>
            <person name="Ferrer M."/>
            <person name="Ruiz A."/>
            <person name="Lanza F."/>
            <person name="Haange S.B."/>
            <person name="Oberbach A."/>
            <person name="Till H."/>
            <person name="Bargiela R."/>
            <person name="Campoy C."/>
            <person name="Segura M.T."/>
            <person name="Richter M."/>
            <person name="von Bergen M."/>
            <person name="Seifert J."/>
            <person name="Suarez A."/>
        </authorList>
    </citation>
    <scope>NUCLEOTIDE SEQUENCE</scope>
</reference>